<name>A0A0J7N562_LASNI</name>
<accession>A0A0J7N562</accession>
<organism evidence="2 3">
    <name type="scientific">Lasius niger</name>
    <name type="common">Black garden ant</name>
    <dbReference type="NCBI Taxonomy" id="67767"/>
    <lineage>
        <taxon>Eukaryota</taxon>
        <taxon>Metazoa</taxon>
        <taxon>Ecdysozoa</taxon>
        <taxon>Arthropoda</taxon>
        <taxon>Hexapoda</taxon>
        <taxon>Insecta</taxon>
        <taxon>Pterygota</taxon>
        <taxon>Neoptera</taxon>
        <taxon>Endopterygota</taxon>
        <taxon>Hymenoptera</taxon>
        <taxon>Apocrita</taxon>
        <taxon>Aculeata</taxon>
        <taxon>Formicoidea</taxon>
        <taxon>Formicidae</taxon>
        <taxon>Formicinae</taxon>
        <taxon>Lasius</taxon>
        <taxon>Lasius</taxon>
    </lineage>
</organism>
<dbReference type="STRING" id="67767.A0A0J7N562"/>
<feature type="compositionally biased region" description="Polar residues" evidence="1">
    <location>
        <begin position="466"/>
        <end position="476"/>
    </location>
</feature>
<dbReference type="PaxDb" id="67767-A0A0J7N562"/>
<gene>
    <name evidence="2" type="ORF">RF55_12790</name>
</gene>
<dbReference type="EMBL" id="LBMM01009866">
    <property type="protein sequence ID" value="KMQ87830.1"/>
    <property type="molecule type" value="Genomic_DNA"/>
</dbReference>
<proteinExistence type="predicted"/>
<feature type="region of interest" description="Disordered" evidence="1">
    <location>
        <begin position="451"/>
        <end position="476"/>
    </location>
</feature>
<feature type="non-terminal residue" evidence="2">
    <location>
        <position position="618"/>
    </location>
</feature>
<evidence type="ECO:0000313" key="2">
    <source>
        <dbReference type="EMBL" id="KMQ87830.1"/>
    </source>
</evidence>
<dbReference type="Gene3D" id="2.40.70.10">
    <property type="entry name" value="Acid Proteases"/>
    <property type="match status" value="1"/>
</dbReference>
<dbReference type="AlphaFoldDB" id="A0A0J7N562"/>
<sequence>MSIEILRKQRSHLKGKLTNIKNFINKVKKDANLTPEEVTARLQALEEIHTKAHNVSQQLFILEDEPDSRDEVEDAEFDERYYSIKAELLQLLGRIKPSPAGPSSGSASSVTDDATMKQFLEQQVILMQKLTERNDNDTLVRTMEQQGQLLERLSTRSSASVREAQVKLPLIKLPTFDGNVEDWKRYADTFKTLIHDSELSGVQKHQYLVGSLSGSAAKIIEAIDISEDNYVIAWDLLKKRYDDERGIKRRHIQCLIDELPRIKQESASAIQELVDHIQKHIRVLQSMKLPTDSWGDLIIYVIEKNLDNVTRRRWEEHIESKEDVTTTTMMEFLQRQSQLLQRSATDGSINGARSEVSEKEASNKQRGSTARSRGKATLATTTQEKKCYLCQGQHLLYSCKKFLSLAVDDRIKEIKRLKLCLNCLRSDHYSRSCRYGSCKECGERHNTLCHLRGQTRNPPTKPPRSPTENPEEASTGTTLCSVTDAVRGAATGDIESSSYHTRIDQRKQVLMATAIVNVKTNVGESQLRVLLDSASELNFITAAACKRLNIKLENNRKNISGLNVVPKITKKLPSFTVEVSEFQFKIPENLKLADPLYFSPGHIDALIGSEFFFQLLDN</sequence>
<evidence type="ECO:0000256" key="1">
    <source>
        <dbReference type="SAM" id="MobiDB-lite"/>
    </source>
</evidence>
<dbReference type="Pfam" id="PF03564">
    <property type="entry name" value="DUF1759"/>
    <property type="match status" value="1"/>
</dbReference>
<evidence type="ECO:0000313" key="3">
    <source>
        <dbReference type="Proteomes" id="UP000036403"/>
    </source>
</evidence>
<dbReference type="Proteomes" id="UP000036403">
    <property type="component" value="Unassembled WGS sequence"/>
</dbReference>
<dbReference type="OrthoDB" id="5984724at2759"/>
<reference evidence="2 3" key="1">
    <citation type="submission" date="2015-04" db="EMBL/GenBank/DDBJ databases">
        <title>Lasius niger genome sequencing.</title>
        <authorList>
            <person name="Konorov E.A."/>
            <person name="Nikitin M.A."/>
            <person name="Kirill M.V."/>
            <person name="Chang P."/>
        </authorList>
    </citation>
    <scope>NUCLEOTIDE SEQUENCE [LARGE SCALE GENOMIC DNA]</scope>
    <source>
        <tissue evidence="2">Whole</tissue>
    </source>
</reference>
<protein>
    <recommendedName>
        <fullName evidence="4">Peptidase aspartic putative domain-containing protein</fullName>
    </recommendedName>
</protein>
<dbReference type="InterPro" id="IPR021109">
    <property type="entry name" value="Peptidase_aspartic_dom_sf"/>
</dbReference>
<comment type="caution">
    <text evidence="2">The sequence shown here is derived from an EMBL/GenBank/DDBJ whole genome shotgun (WGS) entry which is preliminary data.</text>
</comment>
<dbReference type="PANTHER" id="PTHR47331">
    <property type="entry name" value="PHD-TYPE DOMAIN-CONTAINING PROTEIN"/>
    <property type="match status" value="1"/>
</dbReference>
<dbReference type="InterPro" id="IPR005312">
    <property type="entry name" value="DUF1759"/>
</dbReference>
<dbReference type="PANTHER" id="PTHR47331:SF1">
    <property type="entry name" value="GAG-LIKE PROTEIN"/>
    <property type="match status" value="1"/>
</dbReference>
<feature type="region of interest" description="Disordered" evidence="1">
    <location>
        <begin position="342"/>
        <end position="377"/>
    </location>
</feature>
<evidence type="ECO:0008006" key="4">
    <source>
        <dbReference type="Google" id="ProtNLM"/>
    </source>
</evidence>
<keyword evidence="3" id="KW-1185">Reference proteome</keyword>